<protein>
    <recommendedName>
        <fullName evidence="4">Right-handed parallel beta-helix repeat-containing protein</fullName>
    </recommendedName>
</protein>
<dbReference type="RefSeq" id="WP_077410951.1">
    <property type="nucleotide sequence ID" value="NZ_JBHRTS010000004.1"/>
</dbReference>
<dbReference type="Proteomes" id="UP001595533">
    <property type="component" value="Unassembled WGS sequence"/>
</dbReference>
<accession>A0ABV7JBQ3</accession>
<proteinExistence type="predicted"/>
<keyword evidence="1" id="KW-0732">Signal</keyword>
<sequence length="568" mass="59818">MFKQSLLLTVLMTLIGSMMVFQVGAQTTIIVDWALDEEPGHNNHTCGYTQGGLFFPDTTGSGAGKCTLRRALREAGAISDDAFCTGCTPVTIVFTGLNGTNGDADDGQFSGGQWIIPIDDAPSNSAFGLYPQSVTDVDGPVILSGPAVQVQQNQEMPRVMIDGGTTLEIELSDVLVQNLGFLGGMSIHAKEESITFTNNTWGLTPDGQNMAFSDLANDANDLAGNHGVLSTSKADNLTVSENIITGAGTFAVEVNSSTSGVVIRDNWIGTNINGTVPVVPQALQCRTFTSPFNPVVPPLDDDEWFGGAGISAAGTGLLVTGNVFAGLQNIRSTNDTPPEALTVFGALHTLELNVIGQDINGQSIGVCGQGIKFSTQTNVTSPQNNGHLIIENIIDSSRNGFENTKGAMLWSDTSNQAFRDGGNTVRGNIVVDGPEKYFELGPMLATDIRTFEPAVVTQVDGVNVSGGSHLSNVFGDPSPCPGCLIDLYLDDGDEHEEALQYLGSAVADGAGDFTFVLDAPLPEEFGIRTTSTAMSDDIIPNTWAGQTSKMSQEVYGLISDVTFASDFD</sequence>
<name>A0ABV7JBQ3_9GAMM</name>
<feature type="signal peptide" evidence="1">
    <location>
        <begin position="1"/>
        <end position="25"/>
    </location>
</feature>
<evidence type="ECO:0000313" key="3">
    <source>
        <dbReference type="Proteomes" id="UP001595533"/>
    </source>
</evidence>
<comment type="caution">
    <text evidence="2">The sequence shown here is derived from an EMBL/GenBank/DDBJ whole genome shotgun (WGS) entry which is preliminary data.</text>
</comment>
<keyword evidence="3" id="KW-1185">Reference proteome</keyword>
<evidence type="ECO:0008006" key="4">
    <source>
        <dbReference type="Google" id="ProtNLM"/>
    </source>
</evidence>
<reference evidence="3" key="1">
    <citation type="journal article" date="2019" name="Int. J. Syst. Evol. Microbiol.">
        <title>The Global Catalogue of Microorganisms (GCM) 10K type strain sequencing project: providing services to taxonomists for standard genome sequencing and annotation.</title>
        <authorList>
            <consortium name="The Broad Institute Genomics Platform"/>
            <consortium name="The Broad Institute Genome Sequencing Center for Infectious Disease"/>
            <person name="Wu L."/>
            <person name="Ma J."/>
        </authorList>
    </citation>
    <scope>NUCLEOTIDE SEQUENCE [LARGE SCALE GENOMIC DNA]</scope>
    <source>
        <strain evidence="3">KCTC 42953</strain>
    </source>
</reference>
<dbReference type="SUPFAM" id="SSF51126">
    <property type="entry name" value="Pectin lyase-like"/>
    <property type="match status" value="1"/>
</dbReference>
<dbReference type="InterPro" id="IPR011050">
    <property type="entry name" value="Pectin_lyase_fold/virulence"/>
</dbReference>
<evidence type="ECO:0000256" key="1">
    <source>
        <dbReference type="SAM" id="SignalP"/>
    </source>
</evidence>
<dbReference type="EMBL" id="JBHRTS010000004">
    <property type="protein sequence ID" value="MFC3194275.1"/>
    <property type="molecule type" value="Genomic_DNA"/>
</dbReference>
<evidence type="ECO:0000313" key="2">
    <source>
        <dbReference type="EMBL" id="MFC3194275.1"/>
    </source>
</evidence>
<feature type="chain" id="PRO_5045652176" description="Right-handed parallel beta-helix repeat-containing protein" evidence="1">
    <location>
        <begin position="26"/>
        <end position="568"/>
    </location>
</feature>
<gene>
    <name evidence="2" type="ORF">ACFODZ_08495</name>
</gene>
<organism evidence="2 3">
    <name type="scientific">Marinicella sediminis</name>
    <dbReference type="NCBI Taxonomy" id="1792834"/>
    <lineage>
        <taxon>Bacteria</taxon>
        <taxon>Pseudomonadati</taxon>
        <taxon>Pseudomonadota</taxon>
        <taxon>Gammaproteobacteria</taxon>
        <taxon>Lysobacterales</taxon>
        <taxon>Marinicellaceae</taxon>
        <taxon>Marinicella</taxon>
    </lineage>
</organism>